<accession>A0A7M2XQK9</accession>
<dbReference type="RefSeq" id="WP_193903454.1">
    <property type="nucleotide sequence ID" value="NZ_CP063450.1"/>
</dbReference>
<organism evidence="3 4">
    <name type="scientific">Rhodococcus pyridinivorans</name>
    <dbReference type="NCBI Taxonomy" id="103816"/>
    <lineage>
        <taxon>Bacteria</taxon>
        <taxon>Bacillati</taxon>
        <taxon>Actinomycetota</taxon>
        <taxon>Actinomycetes</taxon>
        <taxon>Mycobacteriales</taxon>
        <taxon>Nocardiaceae</taxon>
        <taxon>Rhodococcus</taxon>
    </lineage>
</organism>
<dbReference type="InterPro" id="IPR045401">
    <property type="entry name" value="GAP1-M"/>
</dbReference>
<dbReference type="Pfam" id="PF20013">
    <property type="entry name" value="GAP1-N2"/>
    <property type="match status" value="1"/>
</dbReference>
<evidence type="ECO:0000313" key="4">
    <source>
        <dbReference type="Proteomes" id="UP000593818"/>
    </source>
</evidence>
<dbReference type="Proteomes" id="UP000593818">
    <property type="component" value="Chromosome"/>
</dbReference>
<reference evidence="3 4" key="1">
    <citation type="submission" date="2020-10" db="EMBL/GenBank/DDBJ databases">
        <title>Whole genome sequence of oil-degrading bacteria Rhodococcus pyridinivorans strain 5Ap.</title>
        <authorList>
            <person name="Akhremchuk A.E."/>
            <person name="Valentovich L.N."/>
            <person name="Charniauskaya M.I."/>
            <person name="Bukliarevich H.A."/>
            <person name="Titok M.A."/>
        </authorList>
    </citation>
    <scope>NUCLEOTIDE SEQUENCE [LARGE SCALE GENOMIC DNA]</scope>
    <source>
        <strain evidence="3 4">5Ap</strain>
    </source>
</reference>
<sequence length="906" mass="97861">MTADGAERPRFGQLTYTSFDRPGTASGGWQVKDITGDLDRDEEELLRAGIVTRFEAIPPVPRFPSVEELRERPRRLMYAPGPAGAGLYWHTVPAGADASGRPGNVFAHCMIDRFPRGSSMVRPIERWGSPGWLTPYGADEVAASDLGSGEPAPSGLTTRDAVLDFLLEPSTWRIGIFSVLLDAVGRALAGGPPVVLGCQDTDRAAHWIAAVSHFMSPGTCRRFGWSTFDRLHAVDDAVAGGAHLIAVPLDDLPGDAAGCVVFRELDSPDLGELDGEPHCVENGDLVPVGPWSLLAQTVLVDADVARGALVRQDEIAREVGDEGLSPMWPLAMAVVADTELHDALDEATTVLFEQSPAAVLGTDLASLVVDVVDPGLGDTAEDAARALGRWVTDDTLAAPVRELATRIFAHRAFDDLPWLSQADPSRRELFEYCVRTPDLVATAERLLLEFRARAHSGVRHTSVVAETLRVLDAILRADLVGARGAELVFEILELGVVPVLCDPGAGPGVVAEVGAVGETTCVDYLQQATVTHPDFFARPIGRRLDRSVFGWLANSMKDLPTFGELAQDRSVVALPVCVVVAEGVFALTVEGNQVRSELATIAVWRALSEMDEGSVPVEGLDEVVEVLDWTAAQWRRLVEAYPRVVAPRYLMNSVVGEPWSADVDAVTRHVAGCGDRPGLWRHDPAVDELAVSWAAIRCQERWTDVTGYTFERAWQTHGIAVLDDYRRCWGPRIAEDLLARIAVLTVGALARSARHVSTLADFPPDHADALADAVTAESGYVVNALAELVDSGAVEPDWLVANAVLSSPQSASVPVAIQTPRLLKRFVVGSGSELRGLLDAVVSSLFPMSRFGSPSRVKMALRSEFLAAGHRDADRMSEAYAAFVEWWFDQRLADAERENSRPRGSI</sequence>
<dbReference type="AlphaFoldDB" id="A0A7M2XQK9"/>
<dbReference type="EMBL" id="CP063450">
    <property type="protein sequence ID" value="QOW00157.1"/>
    <property type="molecule type" value="Genomic_DNA"/>
</dbReference>
<evidence type="ECO:0000259" key="1">
    <source>
        <dbReference type="Pfam" id="PF20013"/>
    </source>
</evidence>
<keyword evidence="4" id="KW-1185">Reference proteome</keyword>
<proteinExistence type="predicted"/>
<dbReference type="InterPro" id="IPR045402">
    <property type="entry name" value="GAP1-N2"/>
</dbReference>
<evidence type="ECO:0000313" key="3">
    <source>
        <dbReference type="EMBL" id="QOW00157.1"/>
    </source>
</evidence>
<dbReference type="Pfam" id="PF20014">
    <property type="entry name" value="GAP1-M"/>
    <property type="match status" value="1"/>
</dbReference>
<name>A0A7M2XQK9_9NOCA</name>
<feature type="domain" description="GTPase-associated protein 1 N-terminal" evidence="1">
    <location>
        <begin position="11"/>
        <end position="140"/>
    </location>
</feature>
<feature type="domain" description="GTPase-associated protein 1 middle" evidence="2">
    <location>
        <begin position="173"/>
        <end position="230"/>
    </location>
</feature>
<evidence type="ECO:0000259" key="2">
    <source>
        <dbReference type="Pfam" id="PF20014"/>
    </source>
</evidence>
<gene>
    <name evidence="3" type="ORF">INP59_07355</name>
</gene>
<protein>
    <submittedName>
        <fullName evidence="3">Uncharacterized protein</fullName>
    </submittedName>
</protein>